<dbReference type="EMBL" id="CP003837">
    <property type="protein sequence ID" value="AGH45225.1"/>
    <property type="molecule type" value="Genomic_DNA"/>
</dbReference>
<sequence length="42" mass="4833">MLDFTQNPNKSLFLINVMTPWPMKIGGYIKSRGVHNIILRST</sequence>
<name>K7AWK1_9ALTE</name>
<keyword evidence="2" id="KW-1185">Reference proteome</keyword>
<dbReference type="HOGENOM" id="CLU_3255328_0_0_6"/>
<protein>
    <submittedName>
        <fullName evidence="1">Uncharacterized protein</fullName>
    </submittedName>
</protein>
<dbReference type="KEGG" id="gps:C427_3116"/>
<evidence type="ECO:0000313" key="1">
    <source>
        <dbReference type="EMBL" id="AGH45225.1"/>
    </source>
</evidence>
<dbReference type="Proteomes" id="UP000011864">
    <property type="component" value="Chromosome"/>
</dbReference>
<gene>
    <name evidence="1" type="ORF">C427_3116</name>
</gene>
<dbReference type="AlphaFoldDB" id="K7AWK1"/>
<organism evidence="1 2">
    <name type="scientific">Paraglaciecola psychrophila 170</name>
    <dbReference type="NCBI Taxonomy" id="1129794"/>
    <lineage>
        <taxon>Bacteria</taxon>
        <taxon>Pseudomonadati</taxon>
        <taxon>Pseudomonadota</taxon>
        <taxon>Gammaproteobacteria</taxon>
        <taxon>Alteromonadales</taxon>
        <taxon>Alteromonadaceae</taxon>
        <taxon>Paraglaciecola</taxon>
    </lineage>
</organism>
<dbReference type="PATRIC" id="fig|1129794.4.peg.3099"/>
<reference evidence="1 2" key="1">
    <citation type="journal article" date="2013" name="Genome Announc.">
        <title>Complete Genome Sequence of Glaciecola psychrophila Strain 170T.</title>
        <authorList>
            <person name="Yin J."/>
            <person name="Chen J."/>
            <person name="Liu G."/>
            <person name="Yu Y."/>
            <person name="Song L."/>
            <person name="Wang X."/>
            <person name="Qu X."/>
        </authorList>
    </citation>
    <scope>NUCLEOTIDE SEQUENCE [LARGE SCALE GENOMIC DNA]</scope>
    <source>
        <strain evidence="1 2">170</strain>
    </source>
</reference>
<proteinExistence type="predicted"/>
<accession>K7AWK1</accession>
<dbReference type="STRING" id="1129794.C427_3116"/>
<evidence type="ECO:0000313" key="2">
    <source>
        <dbReference type="Proteomes" id="UP000011864"/>
    </source>
</evidence>